<organism evidence="3 4">
    <name type="scientific">Tetrapyrgos nigripes</name>
    <dbReference type="NCBI Taxonomy" id="182062"/>
    <lineage>
        <taxon>Eukaryota</taxon>
        <taxon>Fungi</taxon>
        <taxon>Dikarya</taxon>
        <taxon>Basidiomycota</taxon>
        <taxon>Agaricomycotina</taxon>
        <taxon>Agaricomycetes</taxon>
        <taxon>Agaricomycetidae</taxon>
        <taxon>Agaricales</taxon>
        <taxon>Marasmiineae</taxon>
        <taxon>Marasmiaceae</taxon>
        <taxon>Tetrapyrgos</taxon>
    </lineage>
</organism>
<feature type="signal peptide" evidence="2">
    <location>
        <begin position="1"/>
        <end position="17"/>
    </location>
</feature>
<evidence type="ECO:0000256" key="2">
    <source>
        <dbReference type="SAM" id="SignalP"/>
    </source>
</evidence>
<keyword evidence="2" id="KW-0732">Signal</keyword>
<reference evidence="3 4" key="1">
    <citation type="journal article" date="2020" name="ISME J.">
        <title>Uncovering the hidden diversity of litter-decomposition mechanisms in mushroom-forming fungi.</title>
        <authorList>
            <person name="Floudas D."/>
            <person name="Bentzer J."/>
            <person name="Ahren D."/>
            <person name="Johansson T."/>
            <person name="Persson P."/>
            <person name="Tunlid A."/>
        </authorList>
    </citation>
    <scope>NUCLEOTIDE SEQUENCE [LARGE SCALE GENOMIC DNA]</scope>
    <source>
        <strain evidence="3 4">CBS 291.85</strain>
    </source>
</reference>
<gene>
    <name evidence="3" type="ORF">D9758_013981</name>
</gene>
<accession>A0A8H5G7R1</accession>
<evidence type="ECO:0000256" key="1">
    <source>
        <dbReference type="SAM" id="MobiDB-lite"/>
    </source>
</evidence>
<dbReference type="EMBL" id="JAACJM010000046">
    <property type="protein sequence ID" value="KAF5359923.1"/>
    <property type="molecule type" value="Genomic_DNA"/>
</dbReference>
<sequence>MLVLSALISLWLVADDAQVVVVQQTIQTIPDAPSRHPLFLAGTGSPRRGHLFNPHRPHRCHPNHRNRPKGCLSPYLTFLLETMGLSRVSSHPPSSLYKAMMQSRPGALKDLNGAVAPTSTQIYGSLENGDKIKTSSEKEKEKNSNATDEGG</sequence>
<keyword evidence="4" id="KW-1185">Reference proteome</keyword>
<proteinExistence type="predicted"/>
<feature type="chain" id="PRO_5034757906" evidence="2">
    <location>
        <begin position="18"/>
        <end position="151"/>
    </location>
</feature>
<evidence type="ECO:0000313" key="4">
    <source>
        <dbReference type="Proteomes" id="UP000559256"/>
    </source>
</evidence>
<evidence type="ECO:0000313" key="3">
    <source>
        <dbReference type="EMBL" id="KAF5359923.1"/>
    </source>
</evidence>
<comment type="caution">
    <text evidence="3">The sequence shown here is derived from an EMBL/GenBank/DDBJ whole genome shotgun (WGS) entry which is preliminary data.</text>
</comment>
<name>A0A8H5G7R1_9AGAR</name>
<dbReference type="Proteomes" id="UP000559256">
    <property type="component" value="Unassembled WGS sequence"/>
</dbReference>
<protein>
    <submittedName>
        <fullName evidence="3">Uncharacterized protein</fullName>
    </submittedName>
</protein>
<feature type="compositionally biased region" description="Basic and acidic residues" evidence="1">
    <location>
        <begin position="128"/>
        <end position="143"/>
    </location>
</feature>
<dbReference type="AlphaFoldDB" id="A0A8H5G7R1"/>
<dbReference type="OrthoDB" id="5348546at2759"/>
<feature type="region of interest" description="Disordered" evidence="1">
    <location>
        <begin position="119"/>
        <end position="151"/>
    </location>
</feature>